<evidence type="ECO:0000313" key="11">
    <source>
        <dbReference type="Proteomes" id="UP001595279"/>
    </source>
</evidence>
<keyword evidence="5" id="KW-0809">Transit peptide</keyword>
<keyword evidence="11" id="KW-1185">Reference proteome</keyword>
<dbReference type="EMBL" id="JBHRSA010000013">
    <property type="protein sequence ID" value="MFC3039496.1"/>
    <property type="molecule type" value="Genomic_DNA"/>
</dbReference>
<protein>
    <submittedName>
        <fullName evidence="10">Acyl-[acyl-carrier-protein] thioesterase</fullName>
    </submittedName>
</protein>
<evidence type="ECO:0000256" key="1">
    <source>
        <dbReference type="ARBA" id="ARBA00006500"/>
    </source>
</evidence>
<evidence type="ECO:0000256" key="3">
    <source>
        <dbReference type="ARBA" id="ARBA00022801"/>
    </source>
</evidence>
<keyword evidence="7" id="KW-0275">Fatty acid biosynthesis</keyword>
<dbReference type="PANTHER" id="PTHR31727">
    <property type="entry name" value="OLEOYL-ACYL CARRIER PROTEIN THIOESTERASE 1, CHLOROPLASTIC"/>
    <property type="match status" value="1"/>
</dbReference>
<proteinExistence type="inferred from homology"/>
<feature type="domain" description="Acyl-ACP thioesterase N-terminal hotdog" evidence="8">
    <location>
        <begin position="6"/>
        <end position="125"/>
    </location>
</feature>
<comment type="similarity">
    <text evidence="1">Belongs to the acyl-ACP thioesterase family.</text>
</comment>
<evidence type="ECO:0000256" key="2">
    <source>
        <dbReference type="ARBA" id="ARBA00022516"/>
    </source>
</evidence>
<dbReference type="Pfam" id="PF20791">
    <property type="entry name" value="Acyl-ACP_TE_C"/>
    <property type="match status" value="1"/>
</dbReference>
<dbReference type="RefSeq" id="WP_390269047.1">
    <property type="nucleotide sequence ID" value="NZ_JBHRSA010000013.1"/>
</dbReference>
<dbReference type="InterPro" id="IPR002864">
    <property type="entry name" value="Acyl-ACP_thioesterase_NHD"/>
</dbReference>
<accession>A0ABV7CT51</accession>
<dbReference type="Gene3D" id="3.10.129.10">
    <property type="entry name" value="Hotdog Thioesterase"/>
    <property type="match status" value="1"/>
</dbReference>
<keyword evidence="2" id="KW-0444">Lipid biosynthesis</keyword>
<organism evidence="10 11">
    <name type="scientific">Virgibacillus xinjiangensis</name>
    <dbReference type="NCBI Taxonomy" id="393090"/>
    <lineage>
        <taxon>Bacteria</taxon>
        <taxon>Bacillati</taxon>
        <taxon>Bacillota</taxon>
        <taxon>Bacilli</taxon>
        <taxon>Bacillales</taxon>
        <taxon>Bacillaceae</taxon>
        <taxon>Virgibacillus</taxon>
    </lineage>
</organism>
<dbReference type="SUPFAM" id="SSF54637">
    <property type="entry name" value="Thioesterase/thiol ester dehydrase-isomerase"/>
    <property type="match status" value="2"/>
</dbReference>
<dbReference type="Pfam" id="PF01643">
    <property type="entry name" value="Acyl-ACP_TE"/>
    <property type="match status" value="1"/>
</dbReference>
<reference evidence="11" key="1">
    <citation type="journal article" date="2019" name="Int. J. Syst. Evol. Microbiol.">
        <title>The Global Catalogue of Microorganisms (GCM) 10K type strain sequencing project: providing services to taxonomists for standard genome sequencing and annotation.</title>
        <authorList>
            <consortium name="The Broad Institute Genomics Platform"/>
            <consortium name="The Broad Institute Genome Sequencing Center for Infectious Disease"/>
            <person name="Wu L."/>
            <person name="Ma J."/>
        </authorList>
    </citation>
    <scope>NUCLEOTIDE SEQUENCE [LARGE SCALE GENOMIC DNA]</scope>
    <source>
        <strain evidence="11">KCTC 13128</strain>
    </source>
</reference>
<dbReference type="InterPro" id="IPR029069">
    <property type="entry name" value="HotDog_dom_sf"/>
</dbReference>
<dbReference type="InterPro" id="IPR045023">
    <property type="entry name" value="FATA/B"/>
</dbReference>
<dbReference type="CDD" id="cd00586">
    <property type="entry name" value="4HBT"/>
    <property type="match status" value="1"/>
</dbReference>
<evidence type="ECO:0000256" key="5">
    <source>
        <dbReference type="ARBA" id="ARBA00022946"/>
    </source>
</evidence>
<gene>
    <name evidence="10" type="ORF">ACFOGI_04475</name>
</gene>
<evidence type="ECO:0000256" key="4">
    <source>
        <dbReference type="ARBA" id="ARBA00022832"/>
    </source>
</evidence>
<feature type="domain" description="Acyl-ACP thioesterase-like C-terminal" evidence="9">
    <location>
        <begin position="164"/>
        <end position="236"/>
    </location>
</feature>
<evidence type="ECO:0000259" key="8">
    <source>
        <dbReference type="Pfam" id="PF01643"/>
    </source>
</evidence>
<evidence type="ECO:0000259" key="9">
    <source>
        <dbReference type="Pfam" id="PF20791"/>
    </source>
</evidence>
<name>A0ABV7CT51_9BACI</name>
<dbReference type="InterPro" id="IPR049427">
    <property type="entry name" value="Acyl-ACP_TE_C"/>
</dbReference>
<evidence type="ECO:0000256" key="7">
    <source>
        <dbReference type="ARBA" id="ARBA00023160"/>
    </source>
</evidence>
<sequence>MQTSTLYKKLYHIDLRDVDFKKKLRISTLFSYFQEIASLSAASIGVGIDDIAKNYGVAWILMRIRVEVVRVPELNEDITIETWTHEPGKMEFKRDFVVRDQEGIPIVRAVSAWVIMDLVERKIKRASHIPFDYPSDIIEPAIDYKLKKLKRGESMDTVYQKVIGYSDIDFNGHLNNSRYVDFILDCFPVKDHQTHEIKAIEVNFNHEALPGETIKLKKGMSNTDPKIMITEGINEDNQEVVFRAQLETRRLNENKD</sequence>
<keyword evidence="6" id="KW-0443">Lipid metabolism</keyword>
<keyword evidence="3" id="KW-0378">Hydrolase</keyword>
<keyword evidence="4" id="KW-0276">Fatty acid metabolism</keyword>
<dbReference type="PANTHER" id="PTHR31727:SF6">
    <property type="entry name" value="OLEOYL-ACYL CARRIER PROTEIN THIOESTERASE 1, CHLOROPLASTIC"/>
    <property type="match status" value="1"/>
</dbReference>
<dbReference type="Proteomes" id="UP001595279">
    <property type="component" value="Unassembled WGS sequence"/>
</dbReference>
<evidence type="ECO:0000313" key="10">
    <source>
        <dbReference type="EMBL" id="MFC3039496.1"/>
    </source>
</evidence>
<evidence type="ECO:0000256" key="6">
    <source>
        <dbReference type="ARBA" id="ARBA00023098"/>
    </source>
</evidence>
<comment type="caution">
    <text evidence="10">The sequence shown here is derived from an EMBL/GenBank/DDBJ whole genome shotgun (WGS) entry which is preliminary data.</text>
</comment>